<evidence type="ECO:0000313" key="1">
    <source>
        <dbReference type="EMBL" id="ESP00179.1"/>
    </source>
</evidence>
<dbReference type="EMBL" id="KB200828">
    <property type="protein sequence ID" value="ESP00179.1"/>
    <property type="molecule type" value="Genomic_DNA"/>
</dbReference>
<protein>
    <submittedName>
        <fullName evidence="1">Uncharacterized protein</fullName>
    </submittedName>
</protein>
<reference evidence="1 2" key="1">
    <citation type="journal article" date="2013" name="Nature">
        <title>Insights into bilaterian evolution from three spiralian genomes.</title>
        <authorList>
            <person name="Simakov O."/>
            <person name="Marletaz F."/>
            <person name="Cho S.J."/>
            <person name="Edsinger-Gonzales E."/>
            <person name="Havlak P."/>
            <person name="Hellsten U."/>
            <person name="Kuo D.H."/>
            <person name="Larsson T."/>
            <person name="Lv J."/>
            <person name="Arendt D."/>
            <person name="Savage R."/>
            <person name="Osoegawa K."/>
            <person name="de Jong P."/>
            <person name="Grimwood J."/>
            <person name="Chapman J.A."/>
            <person name="Shapiro H."/>
            <person name="Aerts A."/>
            <person name="Otillar R.P."/>
            <person name="Terry A.Y."/>
            <person name="Boore J.L."/>
            <person name="Grigoriev I.V."/>
            <person name="Lindberg D.R."/>
            <person name="Seaver E.C."/>
            <person name="Weisblat D.A."/>
            <person name="Putnam N.H."/>
            <person name="Rokhsar D.S."/>
        </authorList>
    </citation>
    <scope>NUCLEOTIDE SEQUENCE [LARGE SCALE GENOMIC DNA]</scope>
</reference>
<organism evidence="1 2">
    <name type="scientific">Lottia gigantea</name>
    <name type="common">Giant owl limpet</name>
    <dbReference type="NCBI Taxonomy" id="225164"/>
    <lineage>
        <taxon>Eukaryota</taxon>
        <taxon>Metazoa</taxon>
        <taxon>Spiralia</taxon>
        <taxon>Lophotrochozoa</taxon>
        <taxon>Mollusca</taxon>
        <taxon>Gastropoda</taxon>
        <taxon>Patellogastropoda</taxon>
        <taxon>Lottioidea</taxon>
        <taxon>Lottiidae</taxon>
        <taxon>Lottia</taxon>
    </lineage>
</organism>
<dbReference type="CTD" id="20242367"/>
<gene>
    <name evidence="1" type="ORF">LOTGIDRAFT_173414</name>
</gene>
<name>V4A882_LOTGI</name>
<dbReference type="RefSeq" id="XP_009049142.1">
    <property type="nucleotide sequence ID" value="XM_009050894.1"/>
</dbReference>
<proteinExistence type="predicted"/>
<dbReference type="AlphaFoldDB" id="V4A882"/>
<dbReference type="KEGG" id="lgi:LOTGIDRAFT_173414"/>
<evidence type="ECO:0000313" key="2">
    <source>
        <dbReference type="Proteomes" id="UP000030746"/>
    </source>
</evidence>
<sequence length="136" mass="15122">MGSKGQTIRLDSPRQLSSMRSVVAQETIQPSVATQNMKYGIRQLNSRGPNPSVKYLHIGRQKLKVRGRNGVQNDPLIRLRYNVPTLSTSIERVNHSSESSANSDSDVDENLLFGDAQENISETTDYQPVEMENGSC</sequence>
<accession>V4A882</accession>
<keyword evidence="2" id="KW-1185">Reference proteome</keyword>
<dbReference type="GeneID" id="20242367"/>
<dbReference type="Proteomes" id="UP000030746">
    <property type="component" value="Unassembled WGS sequence"/>
</dbReference>
<dbReference type="HOGENOM" id="CLU_1877756_0_0_1"/>